<dbReference type="EMBL" id="LSYS01003456">
    <property type="protein sequence ID" value="OPJ82714.1"/>
    <property type="molecule type" value="Genomic_DNA"/>
</dbReference>
<evidence type="ECO:0000313" key="1">
    <source>
        <dbReference type="EMBL" id="OPJ82714.1"/>
    </source>
</evidence>
<dbReference type="AlphaFoldDB" id="A0A1V4KE64"/>
<sequence length="70" mass="7806">MQSCKRTFSRRGAKEPFFSKVSKLHLHLPDDKAAAPNMCFQCCKNHGTRTGMFILHELVGIRASGISISL</sequence>
<protein>
    <submittedName>
        <fullName evidence="1">Uncharacterized protein</fullName>
    </submittedName>
</protein>
<proteinExistence type="predicted"/>
<evidence type="ECO:0000313" key="2">
    <source>
        <dbReference type="Proteomes" id="UP000190648"/>
    </source>
</evidence>
<keyword evidence="2" id="KW-1185">Reference proteome</keyword>
<comment type="caution">
    <text evidence="1">The sequence shown here is derived from an EMBL/GenBank/DDBJ whole genome shotgun (WGS) entry which is preliminary data.</text>
</comment>
<organism evidence="1 2">
    <name type="scientific">Patagioenas fasciata monilis</name>
    <dbReference type="NCBI Taxonomy" id="372326"/>
    <lineage>
        <taxon>Eukaryota</taxon>
        <taxon>Metazoa</taxon>
        <taxon>Chordata</taxon>
        <taxon>Craniata</taxon>
        <taxon>Vertebrata</taxon>
        <taxon>Euteleostomi</taxon>
        <taxon>Archelosauria</taxon>
        <taxon>Archosauria</taxon>
        <taxon>Dinosauria</taxon>
        <taxon>Saurischia</taxon>
        <taxon>Theropoda</taxon>
        <taxon>Coelurosauria</taxon>
        <taxon>Aves</taxon>
        <taxon>Neognathae</taxon>
        <taxon>Neoaves</taxon>
        <taxon>Columbimorphae</taxon>
        <taxon>Columbiformes</taxon>
        <taxon>Columbidae</taxon>
        <taxon>Patagioenas</taxon>
    </lineage>
</organism>
<accession>A0A1V4KE64</accession>
<dbReference type="Proteomes" id="UP000190648">
    <property type="component" value="Unassembled WGS sequence"/>
</dbReference>
<reference evidence="1 2" key="1">
    <citation type="submission" date="2016-02" db="EMBL/GenBank/DDBJ databases">
        <title>Band-tailed pigeon sequencing and assembly.</title>
        <authorList>
            <person name="Soares A.E."/>
            <person name="Novak B.J."/>
            <person name="Rice E.S."/>
            <person name="O'Connell B."/>
            <person name="Chang D."/>
            <person name="Weber S."/>
            <person name="Shapiro B."/>
        </authorList>
    </citation>
    <scope>NUCLEOTIDE SEQUENCE [LARGE SCALE GENOMIC DNA]</scope>
    <source>
        <strain evidence="1">BTP2013</strain>
        <tissue evidence="1">Blood</tissue>
    </source>
</reference>
<name>A0A1V4KE64_PATFA</name>
<gene>
    <name evidence="1" type="ORF">AV530_004834</name>
</gene>